<evidence type="ECO:0000256" key="9">
    <source>
        <dbReference type="SAM" id="SignalP"/>
    </source>
</evidence>
<dbReference type="GeneID" id="94836098"/>
<evidence type="ECO:0000256" key="1">
    <source>
        <dbReference type="ARBA" id="ARBA00005860"/>
    </source>
</evidence>
<dbReference type="GO" id="GO:0016020">
    <property type="term" value="C:membrane"/>
    <property type="evidence" value="ECO:0007669"/>
    <property type="project" value="InterPro"/>
</dbReference>
<evidence type="ECO:0000256" key="4">
    <source>
        <dbReference type="ARBA" id="ARBA00022801"/>
    </source>
</evidence>
<feature type="active site" evidence="7">
    <location>
        <position position="215"/>
    </location>
</feature>
<evidence type="ECO:0000256" key="6">
    <source>
        <dbReference type="ARBA" id="ARBA00023049"/>
    </source>
</evidence>
<keyword evidence="3 8" id="KW-0479">Metal-binding</keyword>
<dbReference type="RefSeq" id="XP_068363512.1">
    <property type="nucleotide sequence ID" value="XM_068501394.1"/>
</dbReference>
<sequence>MLTVIFIILHVFTCTHDIDQDALLREMPPKQLKKPQKITTDTDIPERKEIRVHFDMSSIGAPEYDSLQCTSAGQTKVISGKSIVCQETDVLTSSKITIIKETMENAKSYITRLIKVTPYDRDINIASYQSNVNPSRTVETDCDLFIAVLARPFGSTSSTLASAGSTSYSSGSYSDPLDVGRPITGRIQINPSKLPLKAENENSGNRQFFVTCLHELMHVLAFSSSLFYSWVNRSSNSKYTSPVISFQNNFNLQQSFIRTPELLNWVNKRFQVDDPTISGFGLELEDGGGSGTAGSHPNERLYFTDIMQGRTYGPGYFSAIYFHTFHDSGWYEPNYTMQEELVYLNMEIISEAPNQYILTEPPKLTFPESYFCTSTTDSYCFYDYSHKANCELQTLDEMYRMEVANGMSNINSTLKWYSPDGGLVGTDNLLDYAPILIPNNANCRDESLPETDADISTMAGKLRETYSTTSVCAISKIFKGKFGEVMLGQATGCYKARCGEDLKIRFTLQNTAEQLCEYEGQKLYPKGSTQYIICPNAKAACATLPKTKMVTVEMGVPDRGPHTGGFYIGLNGFNLLSYQSHNLKFFIGDIQLEEIDFHNNSILTFIPSGIEEKTKSFLELPQTLYIYGDGDPNVTIIEDFFTFLKR</sequence>
<dbReference type="SUPFAM" id="SSF55486">
    <property type="entry name" value="Metalloproteases ('zincins'), catalytic domain"/>
    <property type="match status" value="1"/>
</dbReference>
<evidence type="ECO:0000256" key="5">
    <source>
        <dbReference type="ARBA" id="ARBA00022833"/>
    </source>
</evidence>
<evidence type="ECO:0000256" key="3">
    <source>
        <dbReference type="ARBA" id="ARBA00022723"/>
    </source>
</evidence>
<evidence type="ECO:0000256" key="7">
    <source>
        <dbReference type="PIRSR" id="PIRSR601577-1"/>
    </source>
</evidence>
<comment type="caution">
    <text evidence="10">The sequence shown here is derived from an EMBL/GenBank/DDBJ whole genome shotgun (WGS) entry which is preliminary data.</text>
</comment>
<reference evidence="10" key="1">
    <citation type="submission" date="2016-10" db="EMBL/GenBank/DDBJ databases">
        <authorList>
            <person name="Benchimol M."/>
            <person name="Almeida L.G."/>
            <person name="Vasconcelos A.T."/>
            <person name="Perreira-Neves A."/>
            <person name="Rosa I.A."/>
            <person name="Tasca T."/>
            <person name="Bogo M.R."/>
            <person name="de Souza W."/>
        </authorList>
    </citation>
    <scope>NUCLEOTIDE SEQUENCE [LARGE SCALE GENOMIC DNA]</scope>
    <source>
        <strain evidence="10">K</strain>
    </source>
</reference>
<dbReference type="GO" id="GO:0006508">
    <property type="term" value="P:proteolysis"/>
    <property type="evidence" value="ECO:0007669"/>
    <property type="project" value="UniProtKB-KW"/>
</dbReference>
<dbReference type="InterPro" id="IPR001577">
    <property type="entry name" value="Peptidase_M8"/>
</dbReference>
<proteinExistence type="inferred from homology"/>
<dbReference type="OrthoDB" id="10266053at2759"/>
<feature type="binding site" evidence="8">
    <location>
        <position position="296"/>
    </location>
    <ligand>
        <name>Zn(2+)</name>
        <dbReference type="ChEBI" id="CHEBI:29105"/>
        <note>catalytic</note>
    </ligand>
</feature>
<evidence type="ECO:0000256" key="2">
    <source>
        <dbReference type="ARBA" id="ARBA00022670"/>
    </source>
</evidence>
<keyword evidence="2" id="KW-0645">Protease</keyword>
<keyword evidence="11" id="KW-1185">Reference proteome</keyword>
<evidence type="ECO:0000313" key="11">
    <source>
        <dbReference type="Proteomes" id="UP000179807"/>
    </source>
</evidence>
<dbReference type="FunFam" id="3.10.170.20:FF:000003">
    <property type="entry name" value="GP63-like"/>
    <property type="match status" value="1"/>
</dbReference>
<evidence type="ECO:0000313" key="10">
    <source>
        <dbReference type="EMBL" id="OHT10376.1"/>
    </source>
</evidence>
<dbReference type="GO" id="GO:0005737">
    <property type="term" value="C:cytoplasm"/>
    <property type="evidence" value="ECO:0007669"/>
    <property type="project" value="TreeGrafter"/>
</dbReference>
<dbReference type="PANTHER" id="PTHR10942:SF0">
    <property type="entry name" value="LEISHMANOLYSIN-LIKE PEPTIDASE"/>
    <property type="match status" value="1"/>
</dbReference>
<protein>
    <recommendedName>
        <fullName evidence="12">GP63-like</fullName>
    </recommendedName>
</protein>
<gene>
    <name evidence="10" type="ORF">TRFO_20432</name>
</gene>
<accession>A0A1J4KHF8</accession>
<dbReference type="GO" id="GO:0046872">
    <property type="term" value="F:metal ion binding"/>
    <property type="evidence" value="ECO:0007669"/>
    <property type="project" value="UniProtKB-KW"/>
</dbReference>
<evidence type="ECO:0008006" key="12">
    <source>
        <dbReference type="Google" id="ProtNLM"/>
    </source>
</evidence>
<feature type="binding site" evidence="8">
    <location>
        <position position="218"/>
    </location>
    <ligand>
        <name>Zn(2+)</name>
        <dbReference type="ChEBI" id="CHEBI:29105"/>
        <note>catalytic</note>
    </ligand>
</feature>
<dbReference type="Gene3D" id="3.10.170.20">
    <property type="match status" value="1"/>
</dbReference>
<keyword evidence="4" id="KW-0378">Hydrolase</keyword>
<dbReference type="PANTHER" id="PTHR10942">
    <property type="entry name" value="LEISHMANOLYSIN-LIKE PEPTIDASE"/>
    <property type="match status" value="1"/>
</dbReference>
<keyword evidence="9" id="KW-0732">Signal</keyword>
<keyword evidence="6 8" id="KW-0482">Metalloprotease</keyword>
<comment type="cofactor">
    <cofactor evidence="8">
        <name>Zn(2+)</name>
        <dbReference type="ChEBI" id="CHEBI:29105"/>
    </cofactor>
    <text evidence="8">Binds 1 zinc ion per subunit.</text>
</comment>
<organism evidence="10 11">
    <name type="scientific">Tritrichomonas foetus</name>
    <dbReference type="NCBI Taxonomy" id="1144522"/>
    <lineage>
        <taxon>Eukaryota</taxon>
        <taxon>Metamonada</taxon>
        <taxon>Parabasalia</taxon>
        <taxon>Tritrichomonadida</taxon>
        <taxon>Tritrichomonadidae</taxon>
        <taxon>Tritrichomonas</taxon>
    </lineage>
</organism>
<evidence type="ECO:0000256" key="8">
    <source>
        <dbReference type="PIRSR" id="PIRSR601577-2"/>
    </source>
</evidence>
<dbReference type="EMBL" id="MLAK01000614">
    <property type="protein sequence ID" value="OHT10376.1"/>
    <property type="molecule type" value="Genomic_DNA"/>
</dbReference>
<dbReference type="Pfam" id="PF01457">
    <property type="entry name" value="Peptidase_M8"/>
    <property type="match status" value="1"/>
</dbReference>
<feature type="signal peptide" evidence="9">
    <location>
        <begin position="1"/>
        <end position="17"/>
    </location>
</feature>
<dbReference type="AlphaFoldDB" id="A0A1J4KHF8"/>
<dbReference type="Gene3D" id="3.90.132.10">
    <property type="entry name" value="Leishmanolysin , domain 2"/>
    <property type="match status" value="1"/>
</dbReference>
<feature type="binding site" evidence="8">
    <location>
        <position position="214"/>
    </location>
    <ligand>
        <name>Zn(2+)</name>
        <dbReference type="ChEBI" id="CHEBI:29105"/>
        <note>catalytic</note>
    </ligand>
</feature>
<dbReference type="Proteomes" id="UP000179807">
    <property type="component" value="Unassembled WGS sequence"/>
</dbReference>
<keyword evidence="5 8" id="KW-0862">Zinc</keyword>
<feature type="chain" id="PRO_5012610943" description="GP63-like" evidence="9">
    <location>
        <begin position="18"/>
        <end position="646"/>
    </location>
</feature>
<name>A0A1J4KHF8_9EUKA</name>
<comment type="similarity">
    <text evidence="1">Belongs to the peptidase M8 family.</text>
</comment>
<dbReference type="VEuPathDB" id="TrichDB:TRFO_20432"/>
<dbReference type="GO" id="GO:0007155">
    <property type="term" value="P:cell adhesion"/>
    <property type="evidence" value="ECO:0007669"/>
    <property type="project" value="InterPro"/>
</dbReference>
<dbReference type="GO" id="GO:0004222">
    <property type="term" value="F:metalloendopeptidase activity"/>
    <property type="evidence" value="ECO:0007669"/>
    <property type="project" value="InterPro"/>
</dbReference>